<proteinExistence type="predicted"/>
<feature type="compositionally biased region" description="Basic and acidic residues" evidence="1">
    <location>
        <begin position="1"/>
        <end position="32"/>
    </location>
</feature>
<reference evidence="2 3" key="1">
    <citation type="journal article" date="2021" name="Plant Biotechnol. J.">
        <title>Multi-omics assisted identification of the key and species-specific regulatory components of drought-tolerant mechanisms in Gossypium stocksii.</title>
        <authorList>
            <person name="Yu D."/>
            <person name="Ke L."/>
            <person name="Zhang D."/>
            <person name="Wu Y."/>
            <person name="Sun Y."/>
            <person name="Mei J."/>
            <person name="Sun J."/>
            <person name="Sun Y."/>
        </authorList>
    </citation>
    <scope>NUCLEOTIDE SEQUENCE [LARGE SCALE GENOMIC DNA]</scope>
    <source>
        <strain evidence="3">cv. E1</strain>
        <tissue evidence="2">Leaf</tissue>
    </source>
</reference>
<accession>A0A9D3VIW4</accession>
<protein>
    <submittedName>
        <fullName evidence="2">Uncharacterized protein</fullName>
    </submittedName>
</protein>
<feature type="region of interest" description="Disordered" evidence="1">
    <location>
        <begin position="1"/>
        <end position="77"/>
    </location>
</feature>
<evidence type="ECO:0000313" key="2">
    <source>
        <dbReference type="EMBL" id="KAH1083222.1"/>
    </source>
</evidence>
<evidence type="ECO:0000256" key="1">
    <source>
        <dbReference type="SAM" id="MobiDB-lite"/>
    </source>
</evidence>
<name>A0A9D3VIW4_9ROSI</name>
<dbReference type="EMBL" id="JAIQCV010000007">
    <property type="protein sequence ID" value="KAH1083222.1"/>
    <property type="molecule type" value="Genomic_DNA"/>
</dbReference>
<organism evidence="2 3">
    <name type="scientific">Gossypium stocksii</name>
    <dbReference type="NCBI Taxonomy" id="47602"/>
    <lineage>
        <taxon>Eukaryota</taxon>
        <taxon>Viridiplantae</taxon>
        <taxon>Streptophyta</taxon>
        <taxon>Embryophyta</taxon>
        <taxon>Tracheophyta</taxon>
        <taxon>Spermatophyta</taxon>
        <taxon>Magnoliopsida</taxon>
        <taxon>eudicotyledons</taxon>
        <taxon>Gunneridae</taxon>
        <taxon>Pentapetalae</taxon>
        <taxon>rosids</taxon>
        <taxon>malvids</taxon>
        <taxon>Malvales</taxon>
        <taxon>Malvaceae</taxon>
        <taxon>Malvoideae</taxon>
        <taxon>Gossypium</taxon>
    </lineage>
</organism>
<sequence length="187" mass="21041">MKELIVNKDGSKRFKEPNRQGRSKEEGQDNREKQKKGKKLIMKYNSKALEGHQNAHKRERTAAKKAKRSSEYGPTTNFSSSPTLPIIYAPAAASHHHLSFLYSLIYIIAHAANFHYLPNPHHREPGTDAIAAGIATWFWNKTESNSNTYGGEEREGWEITVRGMENGSSVKFVTEYCSSVTSVTEKG</sequence>
<dbReference type="OrthoDB" id="1915958at2759"/>
<gene>
    <name evidence="2" type="ORF">J1N35_022983</name>
</gene>
<dbReference type="AlphaFoldDB" id="A0A9D3VIW4"/>
<keyword evidence="3" id="KW-1185">Reference proteome</keyword>
<feature type="compositionally biased region" description="Basic residues" evidence="1">
    <location>
        <begin position="54"/>
        <end position="67"/>
    </location>
</feature>
<dbReference type="Proteomes" id="UP000828251">
    <property type="component" value="Unassembled WGS sequence"/>
</dbReference>
<comment type="caution">
    <text evidence="2">The sequence shown here is derived from an EMBL/GenBank/DDBJ whole genome shotgun (WGS) entry which is preliminary data.</text>
</comment>
<evidence type="ECO:0000313" key="3">
    <source>
        <dbReference type="Proteomes" id="UP000828251"/>
    </source>
</evidence>